<feature type="domain" description="MOSC" evidence="1">
    <location>
        <begin position="90"/>
        <end position="239"/>
    </location>
</feature>
<dbReference type="InterPro" id="IPR011037">
    <property type="entry name" value="Pyrv_Knase-like_insert_dom_sf"/>
</dbReference>
<evidence type="ECO:0000313" key="3">
    <source>
        <dbReference type="Proteomes" id="UP000612585"/>
    </source>
</evidence>
<keyword evidence="3" id="KW-1185">Reference proteome</keyword>
<comment type="caution">
    <text evidence="2">The sequence shown here is derived from an EMBL/GenBank/DDBJ whole genome shotgun (WGS) entry which is preliminary data.</text>
</comment>
<organism evidence="2 3">
    <name type="scientific">Virgisporangium aurantiacum</name>
    <dbReference type="NCBI Taxonomy" id="175570"/>
    <lineage>
        <taxon>Bacteria</taxon>
        <taxon>Bacillati</taxon>
        <taxon>Actinomycetota</taxon>
        <taxon>Actinomycetes</taxon>
        <taxon>Micromonosporales</taxon>
        <taxon>Micromonosporaceae</taxon>
        <taxon>Virgisporangium</taxon>
    </lineage>
</organism>
<proteinExistence type="predicted"/>
<dbReference type="SUPFAM" id="SSF50800">
    <property type="entry name" value="PK beta-barrel domain-like"/>
    <property type="match status" value="1"/>
</dbReference>
<gene>
    <name evidence="2" type="ORF">Vau01_036380</name>
</gene>
<evidence type="ECO:0000259" key="1">
    <source>
        <dbReference type="PROSITE" id="PS51340"/>
    </source>
</evidence>
<name>A0A8J3Z498_9ACTN</name>
<dbReference type="GO" id="GO:0030151">
    <property type="term" value="F:molybdenum ion binding"/>
    <property type="evidence" value="ECO:0007669"/>
    <property type="project" value="InterPro"/>
</dbReference>
<sequence length="239" mass="26145">MKVTRLTVIPLKGLGAHHPEEITVTATGIRGDRQLFLVDDSDRLFSCTRTGAFYGLRADYDVEGRRLRVGDEEGPIELGAPLTASFIGSRKVSAREVIGPWSEMFSRLAERPLRLAFADEPNGGCDEYPLTVLGVASTEELARRSGMSTMDGRRFRMSIEFDGAAPHAEDAWKDVGIGDVVVRVRGPVPRCAATTRHPDRGDADLKTLHLLKAARDNTLFGVYAEVVTPGTIRLGDPLR</sequence>
<dbReference type="EMBL" id="BOPG01000023">
    <property type="protein sequence ID" value="GIJ56122.1"/>
    <property type="molecule type" value="Genomic_DNA"/>
</dbReference>
<reference evidence="2" key="1">
    <citation type="submission" date="2021-01" db="EMBL/GenBank/DDBJ databases">
        <title>Whole genome shotgun sequence of Virgisporangium aurantiacum NBRC 16421.</title>
        <authorList>
            <person name="Komaki H."/>
            <person name="Tamura T."/>
        </authorList>
    </citation>
    <scope>NUCLEOTIDE SEQUENCE</scope>
    <source>
        <strain evidence="2">NBRC 16421</strain>
    </source>
</reference>
<dbReference type="PROSITE" id="PS51340">
    <property type="entry name" value="MOSC"/>
    <property type="match status" value="1"/>
</dbReference>
<accession>A0A8J3Z498</accession>
<dbReference type="InterPro" id="IPR005302">
    <property type="entry name" value="MoCF_Sase_C"/>
</dbReference>
<dbReference type="Gene3D" id="2.40.33.20">
    <property type="entry name" value="PK beta-barrel domain-like"/>
    <property type="match status" value="1"/>
</dbReference>
<dbReference type="Pfam" id="PF03473">
    <property type="entry name" value="MOSC"/>
    <property type="match status" value="1"/>
</dbReference>
<dbReference type="GO" id="GO:0003824">
    <property type="term" value="F:catalytic activity"/>
    <property type="evidence" value="ECO:0007669"/>
    <property type="project" value="InterPro"/>
</dbReference>
<protein>
    <submittedName>
        <fullName evidence="2">Molybdenum cofactor sulfurase</fullName>
    </submittedName>
</protein>
<dbReference type="AlphaFoldDB" id="A0A8J3Z498"/>
<dbReference type="Proteomes" id="UP000612585">
    <property type="component" value="Unassembled WGS sequence"/>
</dbReference>
<dbReference type="GO" id="GO:0030170">
    <property type="term" value="F:pyridoxal phosphate binding"/>
    <property type="evidence" value="ECO:0007669"/>
    <property type="project" value="InterPro"/>
</dbReference>
<evidence type="ECO:0000313" key="2">
    <source>
        <dbReference type="EMBL" id="GIJ56122.1"/>
    </source>
</evidence>
<dbReference type="RefSeq" id="WP_203993910.1">
    <property type="nucleotide sequence ID" value="NZ_BOPG01000023.1"/>
</dbReference>